<protein>
    <submittedName>
        <fullName evidence="3">DUF2264 domain-containing protein</fullName>
    </submittedName>
</protein>
<keyword evidence="4" id="KW-1185">Reference proteome</keyword>
<reference evidence="3 4" key="1">
    <citation type="submission" date="2024-09" db="EMBL/GenBank/DDBJ databases">
        <authorList>
            <person name="Sun Q."/>
            <person name="Mori K."/>
        </authorList>
    </citation>
    <scope>NUCLEOTIDE SEQUENCE [LARGE SCALE GENOMIC DNA]</scope>
    <source>
        <strain evidence="3 4">TBRC 5777</strain>
    </source>
</reference>
<feature type="domain" description="DUF2264" evidence="2">
    <location>
        <begin position="367"/>
        <end position="584"/>
    </location>
</feature>
<dbReference type="EMBL" id="JBHLUN010000003">
    <property type="protein sequence ID" value="MFC0407567.1"/>
    <property type="molecule type" value="Genomic_DNA"/>
</dbReference>
<dbReference type="Proteomes" id="UP001589865">
    <property type="component" value="Unassembled WGS sequence"/>
</dbReference>
<dbReference type="RefSeq" id="WP_377043281.1">
    <property type="nucleotide sequence ID" value="NZ_JBHLUN010000003.1"/>
</dbReference>
<evidence type="ECO:0000259" key="2">
    <source>
        <dbReference type="Pfam" id="PF20938"/>
    </source>
</evidence>
<proteinExistence type="predicted"/>
<dbReference type="Pfam" id="PF20938">
    <property type="entry name" value="DUF2264_C"/>
    <property type="match status" value="1"/>
</dbReference>
<accession>A0ABV6JQI1</accession>
<dbReference type="InterPro" id="IPR016624">
    <property type="entry name" value="UCP014753"/>
</dbReference>
<comment type="caution">
    <text evidence="3">The sequence shown here is derived from an EMBL/GenBank/DDBJ whole genome shotgun (WGS) entry which is preliminary data.</text>
</comment>
<evidence type="ECO:0000259" key="1">
    <source>
        <dbReference type="Pfam" id="PF10022"/>
    </source>
</evidence>
<sequence length="631" mass="69583">MGTILDRLRSNPLRTRDDARQLLLDLNAPLRAGFSPGRAQVRLGLDSAHFDRKAEWFEGFARPLWGLAPLVAGGGHFEGWEDFREGFRNGTDPKHAEYWEEPGDHDQRSVEMAAAGFALALTPEELWTPLSPEARGNVARWLGSIQRVAMADNNWHFFPVMAGLGLQRVGEPIDEASRDRHLARLDEFYLRDGWYGDGIDGYIDHYNGFAIQFYGLIYAALAGDRDPERAARYRDRAAQFAQGFQHWFGADGATLAMGRSLTYRFATAAFWGALAYANVEALPWGVIRGLWARQIRWWMEQPITDEAGRLRIGYRWPNILMSENYNSQGSPYWAFKAFLPLALPEDHPFWQAEEAPHPVADGVTTIPGASLVVQRQGGDVFALPGGPTRTHMRGAVDKYAKFSYSTHLGPTVEAERWIEYGCCGDNILAVSPDGQDWHMRRAILGRRVGEDWIEASWRPLPEVSVETLQFFEGGWEIRLHALDTPVALQAVESGHAVPCRVGARGRLAALFAQEGGSGGTLLRAGEAYGSAILDPSGKRVSGVLDVMPNTSLMFPQAAVPVLGARLGPGTHLLASAVWAGRAEAPGEAPSGAAVLERACRCGGWAARLKGMVWSLDTVALREDRRALDPAF</sequence>
<dbReference type="PIRSF" id="PIRSF014753">
    <property type="entry name" value="UCP014753"/>
    <property type="match status" value="1"/>
</dbReference>
<dbReference type="InterPro" id="IPR049237">
    <property type="entry name" value="DUF2264_C"/>
</dbReference>
<organism evidence="3 4">
    <name type="scientific">Roseomonas elaeocarpi</name>
    <dbReference type="NCBI Taxonomy" id="907779"/>
    <lineage>
        <taxon>Bacteria</taxon>
        <taxon>Pseudomonadati</taxon>
        <taxon>Pseudomonadota</taxon>
        <taxon>Alphaproteobacteria</taxon>
        <taxon>Acetobacterales</taxon>
        <taxon>Roseomonadaceae</taxon>
        <taxon>Roseomonas</taxon>
    </lineage>
</organism>
<evidence type="ECO:0000313" key="4">
    <source>
        <dbReference type="Proteomes" id="UP001589865"/>
    </source>
</evidence>
<gene>
    <name evidence="3" type="ORF">ACFFGY_04860</name>
</gene>
<dbReference type="PANTHER" id="PTHR35339:SF4">
    <property type="entry name" value="LINALOOL DEHYDRATASE_ISOMERASE DOMAIN-CONTAINING PROTEIN"/>
    <property type="match status" value="1"/>
</dbReference>
<dbReference type="InterPro" id="IPR049349">
    <property type="entry name" value="DUF2264_N"/>
</dbReference>
<evidence type="ECO:0000313" key="3">
    <source>
        <dbReference type="EMBL" id="MFC0407567.1"/>
    </source>
</evidence>
<dbReference type="Pfam" id="PF10022">
    <property type="entry name" value="DUF2264"/>
    <property type="match status" value="1"/>
</dbReference>
<dbReference type="PANTHER" id="PTHR35339">
    <property type="entry name" value="LINALOOL DEHYDRATASE_ISOMERASE DOMAIN-CONTAINING PROTEIN"/>
    <property type="match status" value="1"/>
</dbReference>
<name>A0ABV6JQI1_9PROT</name>
<feature type="domain" description="DUF2264" evidence="1">
    <location>
        <begin position="15"/>
        <end position="357"/>
    </location>
</feature>